<gene>
    <name evidence="15" type="ORF">M404DRAFT_803515</name>
</gene>
<dbReference type="PANTHER" id="PTHR24305:SF166">
    <property type="entry name" value="CYTOCHROME P450 12A4, MITOCHONDRIAL-RELATED"/>
    <property type="match status" value="1"/>
</dbReference>
<proteinExistence type="inferred from homology"/>
<comment type="pathway">
    <text evidence="3">Secondary metabolite biosynthesis; terpenoid biosynthesis.</text>
</comment>
<evidence type="ECO:0000313" key="16">
    <source>
        <dbReference type="Proteomes" id="UP000054217"/>
    </source>
</evidence>
<evidence type="ECO:0000256" key="1">
    <source>
        <dbReference type="ARBA" id="ARBA00001971"/>
    </source>
</evidence>
<dbReference type="EMBL" id="KN831949">
    <property type="protein sequence ID" value="KIO11888.1"/>
    <property type="molecule type" value="Genomic_DNA"/>
</dbReference>
<reference evidence="16" key="2">
    <citation type="submission" date="2015-01" db="EMBL/GenBank/DDBJ databases">
        <title>Evolutionary Origins and Diversification of the Mycorrhizal Mutualists.</title>
        <authorList>
            <consortium name="DOE Joint Genome Institute"/>
            <consortium name="Mycorrhizal Genomics Consortium"/>
            <person name="Kohler A."/>
            <person name="Kuo A."/>
            <person name="Nagy L.G."/>
            <person name="Floudas D."/>
            <person name="Copeland A."/>
            <person name="Barry K.W."/>
            <person name="Cichocki N."/>
            <person name="Veneault-Fourrey C."/>
            <person name="LaButti K."/>
            <person name="Lindquist E.A."/>
            <person name="Lipzen A."/>
            <person name="Lundell T."/>
            <person name="Morin E."/>
            <person name="Murat C."/>
            <person name="Riley R."/>
            <person name="Ohm R."/>
            <person name="Sun H."/>
            <person name="Tunlid A."/>
            <person name="Henrissat B."/>
            <person name="Grigoriev I.V."/>
            <person name="Hibbett D.S."/>
            <person name="Martin F."/>
        </authorList>
    </citation>
    <scope>NUCLEOTIDE SEQUENCE [LARGE SCALE GENOMIC DNA]</scope>
    <source>
        <strain evidence="16">Marx 270</strain>
    </source>
</reference>
<comment type="similarity">
    <text evidence="4 14">Belongs to the cytochrome P450 family.</text>
</comment>
<dbReference type="InParanoid" id="A0A0C3JRX0"/>
<evidence type="ECO:0000256" key="12">
    <source>
        <dbReference type="ARBA" id="ARBA00023136"/>
    </source>
</evidence>
<evidence type="ECO:0000256" key="4">
    <source>
        <dbReference type="ARBA" id="ARBA00010617"/>
    </source>
</evidence>
<dbReference type="PRINTS" id="PR00385">
    <property type="entry name" value="P450"/>
</dbReference>
<dbReference type="InterPro" id="IPR017972">
    <property type="entry name" value="Cyt_P450_CS"/>
</dbReference>
<dbReference type="STRING" id="870435.A0A0C3JRX0"/>
<keyword evidence="5 13" id="KW-0349">Heme</keyword>
<evidence type="ECO:0000256" key="13">
    <source>
        <dbReference type="PIRSR" id="PIRSR602401-1"/>
    </source>
</evidence>
<evidence type="ECO:0000256" key="2">
    <source>
        <dbReference type="ARBA" id="ARBA00004370"/>
    </source>
</evidence>
<dbReference type="OrthoDB" id="1470350at2759"/>
<dbReference type="PRINTS" id="PR00463">
    <property type="entry name" value="EP450I"/>
</dbReference>
<keyword evidence="10 13" id="KW-0408">Iron</keyword>
<accession>A0A0C3JRX0</accession>
<dbReference type="GO" id="GO:0016705">
    <property type="term" value="F:oxidoreductase activity, acting on paired donors, with incorporation or reduction of molecular oxygen"/>
    <property type="evidence" value="ECO:0007669"/>
    <property type="project" value="InterPro"/>
</dbReference>
<dbReference type="PANTHER" id="PTHR24305">
    <property type="entry name" value="CYTOCHROME P450"/>
    <property type="match status" value="1"/>
</dbReference>
<dbReference type="InterPro" id="IPR050121">
    <property type="entry name" value="Cytochrome_P450_monoxygenase"/>
</dbReference>
<keyword evidence="9 14" id="KW-0560">Oxidoreductase</keyword>
<keyword evidence="6" id="KW-0812">Transmembrane</keyword>
<dbReference type="InterPro" id="IPR002401">
    <property type="entry name" value="Cyt_P450_E_grp-I"/>
</dbReference>
<keyword evidence="16" id="KW-1185">Reference proteome</keyword>
<keyword evidence="11 14" id="KW-0503">Monooxygenase</keyword>
<dbReference type="Pfam" id="PF00067">
    <property type="entry name" value="p450"/>
    <property type="match status" value="1"/>
</dbReference>
<keyword evidence="7 13" id="KW-0479">Metal-binding</keyword>
<keyword evidence="12" id="KW-0472">Membrane</keyword>
<name>A0A0C3JRX0_PISTI</name>
<dbReference type="AlphaFoldDB" id="A0A0C3JRX0"/>
<reference evidence="15 16" key="1">
    <citation type="submission" date="2014-04" db="EMBL/GenBank/DDBJ databases">
        <authorList>
            <consortium name="DOE Joint Genome Institute"/>
            <person name="Kuo A."/>
            <person name="Kohler A."/>
            <person name="Costa M.D."/>
            <person name="Nagy L.G."/>
            <person name="Floudas D."/>
            <person name="Copeland A."/>
            <person name="Barry K.W."/>
            <person name="Cichocki N."/>
            <person name="Veneault-Fourrey C."/>
            <person name="LaButti K."/>
            <person name="Lindquist E.A."/>
            <person name="Lipzen A."/>
            <person name="Lundell T."/>
            <person name="Morin E."/>
            <person name="Murat C."/>
            <person name="Sun H."/>
            <person name="Tunlid A."/>
            <person name="Henrissat B."/>
            <person name="Grigoriev I.V."/>
            <person name="Hibbett D.S."/>
            <person name="Martin F."/>
            <person name="Nordberg H.P."/>
            <person name="Cantor M.N."/>
            <person name="Hua S.X."/>
        </authorList>
    </citation>
    <scope>NUCLEOTIDE SEQUENCE [LARGE SCALE GENOMIC DNA]</scope>
    <source>
        <strain evidence="15 16">Marx 270</strain>
    </source>
</reference>
<evidence type="ECO:0000256" key="6">
    <source>
        <dbReference type="ARBA" id="ARBA00022692"/>
    </source>
</evidence>
<dbReference type="GO" id="GO:0004497">
    <property type="term" value="F:monooxygenase activity"/>
    <property type="evidence" value="ECO:0007669"/>
    <property type="project" value="UniProtKB-KW"/>
</dbReference>
<dbReference type="GO" id="GO:0005506">
    <property type="term" value="F:iron ion binding"/>
    <property type="evidence" value="ECO:0007669"/>
    <property type="project" value="InterPro"/>
</dbReference>
<dbReference type="InterPro" id="IPR001128">
    <property type="entry name" value="Cyt_P450"/>
</dbReference>
<comment type="cofactor">
    <cofactor evidence="1 13">
        <name>heme</name>
        <dbReference type="ChEBI" id="CHEBI:30413"/>
    </cofactor>
</comment>
<evidence type="ECO:0000256" key="11">
    <source>
        <dbReference type="ARBA" id="ARBA00023033"/>
    </source>
</evidence>
<evidence type="ECO:0000256" key="3">
    <source>
        <dbReference type="ARBA" id="ARBA00004721"/>
    </source>
</evidence>
<evidence type="ECO:0000256" key="9">
    <source>
        <dbReference type="ARBA" id="ARBA00023002"/>
    </source>
</evidence>
<dbReference type="PROSITE" id="PS00086">
    <property type="entry name" value="CYTOCHROME_P450"/>
    <property type="match status" value="1"/>
</dbReference>
<dbReference type="InterPro" id="IPR036396">
    <property type="entry name" value="Cyt_P450_sf"/>
</dbReference>
<dbReference type="GO" id="GO:0016020">
    <property type="term" value="C:membrane"/>
    <property type="evidence" value="ECO:0007669"/>
    <property type="project" value="UniProtKB-SubCell"/>
</dbReference>
<keyword evidence="8" id="KW-1133">Transmembrane helix</keyword>
<evidence type="ECO:0000256" key="8">
    <source>
        <dbReference type="ARBA" id="ARBA00022989"/>
    </source>
</evidence>
<feature type="binding site" description="axial binding residue" evidence="13">
    <location>
        <position position="489"/>
    </location>
    <ligand>
        <name>heme</name>
        <dbReference type="ChEBI" id="CHEBI:30413"/>
    </ligand>
    <ligandPart>
        <name>Fe</name>
        <dbReference type="ChEBI" id="CHEBI:18248"/>
    </ligandPart>
</feature>
<dbReference type="Proteomes" id="UP000054217">
    <property type="component" value="Unassembled WGS sequence"/>
</dbReference>
<sequence>MAVLPTVATHVLQKIVVVFPSVDPFDIFVVVAVILVALIAVRVAHHPSKGTRLRGPSSPSFLYGIAKDIIEAPDPGTIYEAWVKEYGIAYEVPVALGQRTIMLFDPKALQHCYARETWTYIALPSVRASLKRVTGKGILWAIGKDHQRQRKSLAPAFSHTAIRNLTPIYYNSAYKAKVAWECILDSAHDGSAIIEVQNWMNHISLDTIGLAGFSHNFGSLDGQLASVTTILDTLGSAPNRSVLNASWFAMSQVIPALVYLPTRRMLLFGEIEKTLSEISQELLEKTRKEKEAGMVDGRDKSIIELLIKAEDAEIGLRMSHEEVVAQMKVLLLAGYETTSISLTWALLELARNPDIQTKLREELLAFPGEASYDQFANKLPYLDAVVHEILRVHSPVIELNRVATEDDIIPLSEPVLTKSGELVDSISVAKGTRIGISVACMNRSSAFWGPDAKKFRPERWIEGADIPKKAQEIQGYRNLLTFSDGPRTCLGKAFAITELKVVLSVLVKSFAFEMRDGPDTKVEVTRGILQRPKLAGEVGTKVPLRVRRYEG</sequence>
<dbReference type="SUPFAM" id="SSF48264">
    <property type="entry name" value="Cytochrome P450"/>
    <property type="match status" value="1"/>
</dbReference>
<dbReference type="HOGENOM" id="CLU_001570_5_11_1"/>
<dbReference type="Gene3D" id="1.10.630.10">
    <property type="entry name" value="Cytochrome P450"/>
    <property type="match status" value="1"/>
</dbReference>
<dbReference type="GO" id="GO:0020037">
    <property type="term" value="F:heme binding"/>
    <property type="evidence" value="ECO:0007669"/>
    <property type="project" value="InterPro"/>
</dbReference>
<evidence type="ECO:0000256" key="5">
    <source>
        <dbReference type="ARBA" id="ARBA00022617"/>
    </source>
</evidence>
<evidence type="ECO:0000256" key="7">
    <source>
        <dbReference type="ARBA" id="ARBA00022723"/>
    </source>
</evidence>
<evidence type="ECO:0000313" key="15">
    <source>
        <dbReference type="EMBL" id="KIO11888.1"/>
    </source>
</evidence>
<comment type="subcellular location">
    <subcellularLocation>
        <location evidence="2">Membrane</location>
    </subcellularLocation>
</comment>
<evidence type="ECO:0000256" key="10">
    <source>
        <dbReference type="ARBA" id="ARBA00023004"/>
    </source>
</evidence>
<evidence type="ECO:0000256" key="14">
    <source>
        <dbReference type="RuleBase" id="RU000461"/>
    </source>
</evidence>
<protein>
    <recommendedName>
        <fullName evidence="17">Cytochrome P450</fullName>
    </recommendedName>
</protein>
<organism evidence="15 16">
    <name type="scientific">Pisolithus tinctorius Marx 270</name>
    <dbReference type="NCBI Taxonomy" id="870435"/>
    <lineage>
        <taxon>Eukaryota</taxon>
        <taxon>Fungi</taxon>
        <taxon>Dikarya</taxon>
        <taxon>Basidiomycota</taxon>
        <taxon>Agaricomycotina</taxon>
        <taxon>Agaricomycetes</taxon>
        <taxon>Agaricomycetidae</taxon>
        <taxon>Boletales</taxon>
        <taxon>Sclerodermatineae</taxon>
        <taxon>Pisolithaceae</taxon>
        <taxon>Pisolithus</taxon>
    </lineage>
</organism>
<evidence type="ECO:0008006" key="17">
    <source>
        <dbReference type="Google" id="ProtNLM"/>
    </source>
</evidence>